<dbReference type="EMBL" id="JALPRK010000012">
    <property type="protein sequence ID" value="MCK8488279.1"/>
    <property type="molecule type" value="Genomic_DNA"/>
</dbReference>
<evidence type="ECO:0000313" key="1">
    <source>
        <dbReference type="EMBL" id="MCK8488279.1"/>
    </source>
</evidence>
<sequence length="288" mass="33510">MDKSVFDRFKYFMERETPVFRSYVMKKANGEILDIETLPPDDLQEMFIDEVITDGVIADLFDVEQKVVTKKRYKHGIKFGQTLSRKSIELIENISKLIETKDVSEDIELVLIPIKIIIHPDDDLIFAPYHAFENDGRQYPFYDYEGLEEVDTETFCVRISRVKREIESMLEEIIEFLCECEWEDEVYFERENDSKVDVSAILFADEDSTAAKINLAVSLHISGLHKSGDLIFDTEYDLGTGSLSFQTEGSDFELDVDDIQDLFLECWSSVNHYVQIQNEIELELEDEI</sequence>
<name>A0A9X1XZG5_9BACL</name>
<organism evidence="1 2">
    <name type="scientific">Paenibacillus mellifer</name>
    <dbReference type="NCBI Taxonomy" id="2937794"/>
    <lineage>
        <taxon>Bacteria</taxon>
        <taxon>Bacillati</taxon>
        <taxon>Bacillota</taxon>
        <taxon>Bacilli</taxon>
        <taxon>Bacillales</taxon>
        <taxon>Paenibacillaceae</taxon>
        <taxon>Paenibacillus</taxon>
    </lineage>
</organism>
<gene>
    <name evidence="1" type="ORF">M0651_13960</name>
</gene>
<proteinExistence type="predicted"/>
<comment type="caution">
    <text evidence="1">The sequence shown here is derived from an EMBL/GenBank/DDBJ whole genome shotgun (WGS) entry which is preliminary data.</text>
</comment>
<protein>
    <submittedName>
        <fullName evidence="1">Uncharacterized protein</fullName>
    </submittedName>
</protein>
<evidence type="ECO:0000313" key="2">
    <source>
        <dbReference type="Proteomes" id="UP001139534"/>
    </source>
</evidence>
<dbReference type="AlphaFoldDB" id="A0A9X1XZG5"/>
<accession>A0A9X1XZG5</accession>
<reference evidence="1" key="1">
    <citation type="submission" date="2022-04" db="EMBL/GenBank/DDBJ databases">
        <authorList>
            <person name="Seo M.-J."/>
        </authorList>
    </citation>
    <scope>NUCLEOTIDE SEQUENCE</scope>
    <source>
        <strain evidence="1">MBLB2552</strain>
    </source>
</reference>
<keyword evidence="2" id="KW-1185">Reference proteome</keyword>
<dbReference type="RefSeq" id="WP_248552358.1">
    <property type="nucleotide sequence ID" value="NZ_JALPRK010000012.1"/>
</dbReference>
<dbReference type="Proteomes" id="UP001139534">
    <property type="component" value="Unassembled WGS sequence"/>
</dbReference>